<feature type="region of interest" description="Disordered" evidence="1">
    <location>
        <begin position="1"/>
        <end position="38"/>
    </location>
</feature>
<feature type="compositionally biased region" description="Polar residues" evidence="1">
    <location>
        <begin position="12"/>
        <end position="27"/>
    </location>
</feature>
<accession>A0ABR3Y4I1</accession>
<keyword evidence="2" id="KW-0812">Transmembrane</keyword>
<proteinExistence type="predicted"/>
<dbReference type="EMBL" id="JAWRVE010000003">
    <property type="protein sequence ID" value="KAL1882806.1"/>
    <property type="molecule type" value="Genomic_DNA"/>
</dbReference>
<protein>
    <recommendedName>
        <fullName evidence="3">DUF6594 domain-containing protein</fullName>
    </recommendedName>
</protein>
<evidence type="ECO:0000256" key="1">
    <source>
        <dbReference type="SAM" id="MobiDB-lite"/>
    </source>
</evidence>
<comment type="caution">
    <text evidence="4">The sequence shown here is derived from an EMBL/GenBank/DDBJ whole genome shotgun (WGS) entry which is preliminary data.</text>
</comment>
<evidence type="ECO:0000259" key="3">
    <source>
        <dbReference type="Pfam" id="PF20237"/>
    </source>
</evidence>
<dbReference type="InterPro" id="IPR046529">
    <property type="entry name" value="DUF6594"/>
</dbReference>
<dbReference type="Pfam" id="PF20237">
    <property type="entry name" value="DUF6594"/>
    <property type="match status" value="1"/>
</dbReference>
<evidence type="ECO:0000313" key="4">
    <source>
        <dbReference type="EMBL" id="KAL1882806.1"/>
    </source>
</evidence>
<keyword evidence="2" id="KW-1133">Transmembrane helix</keyword>
<name>A0ABR3Y4I1_9PEZI</name>
<dbReference type="PANTHER" id="PTHR34502:SF4">
    <property type="entry name" value="DUF6594 DOMAIN-CONTAINING PROTEIN"/>
    <property type="match status" value="1"/>
</dbReference>
<sequence>MASRTSTERNNSRCTESSPETNATATRVTDEVTGGQATQEEIQRKPWKFIGYKGYSKFIASDNDFFILRRFGTLSSRVALSLQDEIVELEERLEECDVAYSSRDGEDVNNGTFRDDLPDRKELLQVIGKRITRYNDFILQQSLVRKSPRAPRRDIKSIRNWHFNHDYAAISPKEQEYLNHASEDDLIRVVHVDKTPLRRLVDSSLRLRTLRLWKDKKDDIPSYDAANVEYFLDKRMDRFSSAVIVAIGVAMLITPIWILQALESLPTKLGTITAFVSVFLVVVSMIMVSKPLEALSATAAYTAILMVFVQVGTEN</sequence>
<evidence type="ECO:0000256" key="2">
    <source>
        <dbReference type="SAM" id="Phobius"/>
    </source>
</evidence>
<feature type="transmembrane region" description="Helical" evidence="2">
    <location>
        <begin position="295"/>
        <end position="313"/>
    </location>
</feature>
<feature type="transmembrane region" description="Helical" evidence="2">
    <location>
        <begin position="270"/>
        <end position="288"/>
    </location>
</feature>
<keyword evidence="5" id="KW-1185">Reference proteome</keyword>
<evidence type="ECO:0000313" key="5">
    <source>
        <dbReference type="Proteomes" id="UP001583177"/>
    </source>
</evidence>
<dbReference type="Proteomes" id="UP001583177">
    <property type="component" value="Unassembled WGS sequence"/>
</dbReference>
<gene>
    <name evidence="4" type="ORF">Daus18300_000444</name>
</gene>
<feature type="transmembrane region" description="Helical" evidence="2">
    <location>
        <begin position="239"/>
        <end position="258"/>
    </location>
</feature>
<keyword evidence="2" id="KW-0472">Membrane</keyword>
<feature type="domain" description="DUF6594" evidence="3">
    <location>
        <begin position="52"/>
        <end position="306"/>
    </location>
</feature>
<feature type="compositionally biased region" description="Basic and acidic residues" evidence="1">
    <location>
        <begin position="1"/>
        <end position="11"/>
    </location>
</feature>
<reference evidence="4 5" key="1">
    <citation type="journal article" date="2024" name="IMA Fungus">
        <title>IMA Genome - F19 : A genome assembly and annotation guide to empower mycologists, including annotated draft genome sequences of Ceratocystis pirilliformis, Diaporthe australafricana, Fusarium ophioides, Paecilomyces lecythidis, and Sporothrix stenoceras.</title>
        <authorList>
            <person name="Aylward J."/>
            <person name="Wilson A.M."/>
            <person name="Visagie C.M."/>
            <person name="Spraker J."/>
            <person name="Barnes I."/>
            <person name="Buitendag C."/>
            <person name="Ceriani C."/>
            <person name="Del Mar Angel L."/>
            <person name="du Plessis D."/>
            <person name="Fuchs T."/>
            <person name="Gasser K."/>
            <person name="Kramer D."/>
            <person name="Li W."/>
            <person name="Munsamy K."/>
            <person name="Piso A."/>
            <person name="Price J.L."/>
            <person name="Sonnekus B."/>
            <person name="Thomas C."/>
            <person name="van der Nest A."/>
            <person name="van Dijk A."/>
            <person name="van Heerden A."/>
            <person name="van Vuuren N."/>
            <person name="Yilmaz N."/>
            <person name="Duong T.A."/>
            <person name="van der Merwe N.A."/>
            <person name="Wingfield M.J."/>
            <person name="Wingfield B.D."/>
        </authorList>
    </citation>
    <scope>NUCLEOTIDE SEQUENCE [LARGE SCALE GENOMIC DNA]</scope>
    <source>
        <strain evidence="4 5">CMW 18300</strain>
    </source>
</reference>
<organism evidence="4 5">
    <name type="scientific">Diaporthe australafricana</name>
    <dbReference type="NCBI Taxonomy" id="127596"/>
    <lineage>
        <taxon>Eukaryota</taxon>
        <taxon>Fungi</taxon>
        <taxon>Dikarya</taxon>
        <taxon>Ascomycota</taxon>
        <taxon>Pezizomycotina</taxon>
        <taxon>Sordariomycetes</taxon>
        <taxon>Sordariomycetidae</taxon>
        <taxon>Diaporthales</taxon>
        <taxon>Diaporthaceae</taxon>
        <taxon>Diaporthe</taxon>
    </lineage>
</organism>
<dbReference type="PANTHER" id="PTHR34502">
    <property type="entry name" value="DUF6594 DOMAIN-CONTAINING PROTEIN-RELATED"/>
    <property type="match status" value="1"/>
</dbReference>